<reference evidence="14 15" key="1">
    <citation type="journal article" date="2015" name="Genome Announc.">
        <title>Expanding the biotechnology potential of lactobacilli through comparative genomics of 213 strains and associated genera.</title>
        <authorList>
            <person name="Sun Z."/>
            <person name="Harris H.M."/>
            <person name="McCann A."/>
            <person name="Guo C."/>
            <person name="Argimon S."/>
            <person name="Zhang W."/>
            <person name="Yang X."/>
            <person name="Jeffery I.B."/>
            <person name="Cooney J.C."/>
            <person name="Kagawa T.F."/>
            <person name="Liu W."/>
            <person name="Song Y."/>
            <person name="Salvetti E."/>
            <person name="Wrobel A."/>
            <person name="Rasinkangas P."/>
            <person name="Parkhill J."/>
            <person name="Rea M.C."/>
            <person name="O'Sullivan O."/>
            <person name="Ritari J."/>
            <person name="Douillard F.P."/>
            <person name="Paul Ross R."/>
            <person name="Yang R."/>
            <person name="Briner A.E."/>
            <person name="Felis G.E."/>
            <person name="de Vos W.M."/>
            <person name="Barrangou R."/>
            <person name="Klaenhammer T.R."/>
            <person name="Caufield P.W."/>
            <person name="Cui Y."/>
            <person name="Zhang H."/>
            <person name="O'Toole P.W."/>
        </authorList>
    </citation>
    <scope>NUCLEOTIDE SEQUENCE [LARGE SCALE GENOMIC DNA]</scope>
    <source>
        <strain evidence="14 15">NBRC 103219</strain>
    </source>
</reference>
<proteinExistence type="inferred from homology"/>
<dbReference type="Proteomes" id="UP000051886">
    <property type="component" value="Unassembled WGS sequence"/>
</dbReference>
<gene>
    <name evidence="14" type="ORF">IV66_GL000556</name>
</gene>
<evidence type="ECO:0000256" key="11">
    <source>
        <dbReference type="ARBA" id="ARBA00041766"/>
    </source>
</evidence>
<keyword evidence="5" id="KW-0312">Gluconeogenesis</keyword>
<evidence type="ECO:0000256" key="6">
    <source>
        <dbReference type="ARBA" id="ARBA00022485"/>
    </source>
</evidence>
<dbReference type="Gene3D" id="3.30.1330.90">
    <property type="entry name" value="D-3-phosphoglycerate dehydrogenase, domain 3"/>
    <property type="match status" value="1"/>
</dbReference>
<comment type="caution">
    <text evidence="14">The sequence shown here is derived from an EMBL/GenBank/DDBJ whole genome shotgun (WGS) entry which is preliminary data.</text>
</comment>
<keyword evidence="15" id="KW-1185">Reference proteome</keyword>
<sequence length="219" mass="23777">MNEKYSSIFDIVGPVMIGPSSSHTAGAVLLGQEASKLLETRPQKITIDYYESFAKTHAGHGTDFAIVAGVLKMAMYDPHLPESLELVEQLGVELEINELKSPSPIDHPNTATITLTDGRKKAALCGCSIGGGKIEIKRLMFGSHQLELLGSLPILLFSCSSESLLLVLKELTENDVVVTAQNFCKLNENKNLYALSLQKTLAGNLVNNILKYCDNLVCL</sequence>
<evidence type="ECO:0000256" key="4">
    <source>
        <dbReference type="ARBA" id="ARBA00012093"/>
    </source>
</evidence>
<comment type="similarity">
    <text evidence="3">Belongs to the iron-sulfur dependent L-serine dehydratase family.</text>
</comment>
<dbReference type="EC" id="4.3.1.17" evidence="4"/>
<comment type="pathway">
    <text evidence="2">Carbohydrate biosynthesis; gluconeogenesis.</text>
</comment>
<dbReference type="OrthoDB" id="9813137at2"/>
<evidence type="ECO:0000256" key="12">
    <source>
        <dbReference type="ARBA" id="ARBA00049406"/>
    </source>
</evidence>
<keyword evidence="6" id="KW-0004">4Fe-4S</keyword>
<evidence type="ECO:0000256" key="3">
    <source>
        <dbReference type="ARBA" id="ARBA00008636"/>
    </source>
</evidence>
<dbReference type="Pfam" id="PF03315">
    <property type="entry name" value="SDH_beta"/>
    <property type="match status" value="1"/>
</dbReference>
<dbReference type="AlphaFoldDB" id="A0A0R2L6S2"/>
<evidence type="ECO:0000256" key="8">
    <source>
        <dbReference type="ARBA" id="ARBA00023004"/>
    </source>
</evidence>
<dbReference type="InterPro" id="IPR051318">
    <property type="entry name" value="Fe-S_L-Ser"/>
</dbReference>
<dbReference type="GO" id="GO:0003941">
    <property type="term" value="F:L-serine ammonia-lyase activity"/>
    <property type="evidence" value="ECO:0007669"/>
    <property type="project" value="UniProtKB-EC"/>
</dbReference>
<dbReference type="RefSeq" id="WP_017868601.1">
    <property type="nucleotide sequence ID" value="NZ_BJYB01000009.1"/>
</dbReference>
<dbReference type="InterPro" id="IPR029009">
    <property type="entry name" value="ASB_dom_sf"/>
</dbReference>
<evidence type="ECO:0000256" key="1">
    <source>
        <dbReference type="ARBA" id="ARBA00001966"/>
    </source>
</evidence>
<keyword evidence="7" id="KW-0479">Metal-binding</keyword>
<evidence type="ECO:0000313" key="14">
    <source>
        <dbReference type="EMBL" id="KRN97422.1"/>
    </source>
</evidence>
<dbReference type="GO" id="GO:0051539">
    <property type="term" value="F:4 iron, 4 sulfur cluster binding"/>
    <property type="evidence" value="ECO:0007669"/>
    <property type="project" value="UniProtKB-KW"/>
</dbReference>
<dbReference type="InterPro" id="IPR005131">
    <property type="entry name" value="Ser_deHydtase_bsu"/>
</dbReference>
<comment type="catalytic activity">
    <reaction evidence="12">
        <text>L-serine = pyruvate + NH4(+)</text>
        <dbReference type="Rhea" id="RHEA:19169"/>
        <dbReference type="ChEBI" id="CHEBI:15361"/>
        <dbReference type="ChEBI" id="CHEBI:28938"/>
        <dbReference type="ChEBI" id="CHEBI:33384"/>
        <dbReference type="EC" id="4.3.1.17"/>
    </reaction>
</comment>
<dbReference type="PATRIC" id="fig|449659.4.peg.561"/>
<dbReference type="PANTHER" id="PTHR30182">
    <property type="entry name" value="L-SERINE DEHYDRATASE"/>
    <property type="match status" value="1"/>
</dbReference>
<evidence type="ECO:0000256" key="10">
    <source>
        <dbReference type="ARBA" id="ARBA00023239"/>
    </source>
</evidence>
<comment type="cofactor">
    <cofactor evidence="1">
        <name>[4Fe-4S] cluster</name>
        <dbReference type="ChEBI" id="CHEBI:49883"/>
    </cofactor>
</comment>
<evidence type="ECO:0000313" key="15">
    <source>
        <dbReference type="Proteomes" id="UP000051886"/>
    </source>
</evidence>
<dbReference type="GO" id="GO:0046872">
    <property type="term" value="F:metal ion binding"/>
    <property type="evidence" value="ECO:0007669"/>
    <property type="project" value="UniProtKB-KW"/>
</dbReference>
<evidence type="ECO:0000256" key="2">
    <source>
        <dbReference type="ARBA" id="ARBA00004742"/>
    </source>
</evidence>
<evidence type="ECO:0000256" key="9">
    <source>
        <dbReference type="ARBA" id="ARBA00023014"/>
    </source>
</evidence>
<dbReference type="EMBL" id="JQCN01000061">
    <property type="protein sequence ID" value="KRN97422.1"/>
    <property type="molecule type" value="Genomic_DNA"/>
</dbReference>
<evidence type="ECO:0000256" key="5">
    <source>
        <dbReference type="ARBA" id="ARBA00022432"/>
    </source>
</evidence>
<dbReference type="SUPFAM" id="SSF143548">
    <property type="entry name" value="Serine metabolism enzymes domain"/>
    <property type="match status" value="1"/>
</dbReference>
<protein>
    <recommendedName>
        <fullName evidence="4">L-serine ammonia-lyase</fullName>
        <ecNumber evidence="4">4.3.1.17</ecNumber>
    </recommendedName>
    <alternativeName>
        <fullName evidence="11">L-serine deaminase</fullName>
    </alternativeName>
</protein>
<keyword evidence="8" id="KW-0408">Iron</keyword>
<dbReference type="GO" id="GO:0006094">
    <property type="term" value="P:gluconeogenesis"/>
    <property type="evidence" value="ECO:0007669"/>
    <property type="project" value="UniProtKB-KW"/>
</dbReference>
<accession>A0A0R2L6S2</accession>
<organism evidence="14 15">
    <name type="scientific">Ligilactobacillus pobuzihii</name>
    <dbReference type="NCBI Taxonomy" id="449659"/>
    <lineage>
        <taxon>Bacteria</taxon>
        <taxon>Bacillati</taxon>
        <taxon>Bacillota</taxon>
        <taxon>Bacilli</taxon>
        <taxon>Lactobacillales</taxon>
        <taxon>Lactobacillaceae</taxon>
        <taxon>Ligilactobacillus</taxon>
    </lineage>
</organism>
<dbReference type="PANTHER" id="PTHR30182:SF12">
    <property type="entry name" value="L-SERINE DEHYDRATASE, BETA CHAIN-RELATED"/>
    <property type="match status" value="1"/>
</dbReference>
<evidence type="ECO:0000259" key="13">
    <source>
        <dbReference type="Pfam" id="PF03315"/>
    </source>
</evidence>
<dbReference type="STRING" id="449659.IV66_GL000556"/>
<evidence type="ECO:0000256" key="7">
    <source>
        <dbReference type="ARBA" id="ARBA00022723"/>
    </source>
</evidence>
<keyword evidence="10 14" id="KW-0456">Lyase</keyword>
<keyword evidence="9" id="KW-0411">Iron-sulfur</keyword>
<name>A0A0R2L6S2_9LACO</name>
<feature type="domain" description="Serine dehydratase beta chain" evidence="13">
    <location>
        <begin position="7"/>
        <end position="72"/>
    </location>
</feature>